<keyword evidence="5" id="KW-1003">Cell membrane</keyword>
<evidence type="ECO:0000256" key="1">
    <source>
        <dbReference type="ARBA" id="ARBA00004167"/>
    </source>
</evidence>
<proteinExistence type="inferred from homology"/>
<organism evidence="8 9">
    <name type="scientific">Kordiimonas lipolytica</name>
    <dbReference type="NCBI Taxonomy" id="1662421"/>
    <lineage>
        <taxon>Bacteria</taxon>
        <taxon>Pseudomonadati</taxon>
        <taxon>Pseudomonadota</taxon>
        <taxon>Alphaproteobacteria</taxon>
        <taxon>Kordiimonadales</taxon>
        <taxon>Kordiimonadaceae</taxon>
        <taxon>Kordiimonas</taxon>
    </lineage>
</organism>
<evidence type="ECO:0000256" key="6">
    <source>
        <dbReference type="SAM" id="SignalP"/>
    </source>
</evidence>
<feature type="signal peptide" evidence="6">
    <location>
        <begin position="1"/>
        <end position="26"/>
    </location>
</feature>
<evidence type="ECO:0000256" key="3">
    <source>
        <dbReference type="ARBA" id="ARBA00022989"/>
    </source>
</evidence>
<keyword evidence="3" id="KW-1133">Transmembrane helix</keyword>
<keyword evidence="4" id="KW-0472">Membrane</keyword>
<comment type="similarity">
    <text evidence="5">Belongs to the TonB family.</text>
</comment>
<keyword evidence="2" id="KW-0812">Transmembrane</keyword>
<name>A0ABV8UAW9_9PROT</name>
<keyword evidence="5" id="KW-0997">Cell inner membrane</keyword>
<comment type="function">
    <text evidence="5">Interacts with outer membrane receptor proteins that carry out high-affinity binding and energy dependent uptake into the periplasmic space of specific substrates. It could act to transduce energy from the cytoplasmic membrane to specific energy-requiring processes in the outer membrane, resulting in the release into the periplasm of ligands bound by these outer membrane proteins.</text>
</comment>
<dbReference type="Proteomes" id="UP001595776">
    <property type="component" value="Unassembled WGS sequence"/>
</dbReference>
<comment type="caution">
    <text evidence="8">The sequence shown here is derived from an EMBL/GenBank/DDBJ whole genome shotgun (WGS) entry which is preliminary data.</text>
</comment>
<dbReference type="InterPro" id="IPR003538">
    <property type="entry name" value="TonB"/>
</dbReference>
<keyword evidence="6" id="KW-0732">Signal</keyword>
<evidence type="ECO:0000256" key="5">
    <source>
        <dbReference type="RuleBase" id="RU362123"/>
    </source>
</evidence>
<dbReference type="PROSITE" id="PS52015">
    <property type="entry name" value="TONB_CTD"/>
    <property type="match status" value="1"/>
</dbReference>
<dbReference type="SUPFAM" id="SSF74653">
    <property type="entry name" value="TolA/TonB C-terminal domain"/>
    <property type="match status" value="1"/>
</dbReference>
<evidence type="ECO:0000256" key="2">
    <source>
        <dbReference type="ARBA" id="ARBA00022692"/>
    </source>
</evidence>
<dbReference type="Pfam" id="PF03544">
    <property type="entry name" value="TonB_C"/>
    <property type="match status" value="1"/>
</dbReference>
<reference evidence="9" key="1">
    <citation type="journal article" date="2019" name="Int. J. Syst. Evol. Microbiol.">
        <title>The Global Catalogue of Microorganisms (GCM) 10K type strain sequencing project: providing services to taxonomists for standard genome sequencing and annotation.</title>
        <authorList>
            <consortium name="The Broad Institute Genomics Platform"/>
            <consortium name="The Broad Institute Genome Sequencing Center for Infectious Disease"/>
            <person name="Wu L."/>
            <person name="Ma J."/>
        </authorList>
    </citation>
    <scope>NUCLEOTIDE SEQUENCE [LARGE SCALE GENOMIC DNA]</scope>
    <source>
        <strain evidence="9">CGMCC 1.15304</strain>
    </source>
</reference>
<feature type="chain" id="PRO_5045102159" description="Protein TonB" evidence="6">
    <location>
        <begin position="27"/>
        <end position="143"/>
    </location>
</feature>
<keyword evidence="9" id="KW-1185">Reference proteome</keyword>
<evidence type="ECO:0000256" key="4">
    <source>
        <dbReference type="ARBA" id="ARBA00023136"/>
    </source>
</evidence>
<keyword evidence="5" id="KW-0735">Signal-anchor</keyword>
<dbReference type="PRINTS" id="PR01374">
    <property type="entry name" value="TONBPROTEIN"/>
</dbReference>
<keyword evidence="5" id="KW-0813">Transport</keyword>
<comment type="subcellular location">
    <subcellularLocation>
        <location evidence="5">Cell inner membrane</location>
        <topology evidence="5">Single-pass membrane protein</topology>
        <orientation evidence="5">Periplasmic side</orientation>
    </subcellularLocation>
    <subcellularLocation>
        <location evidence="1">Membrane</location>
        <topology evidence="1">Single-pass membrane protein</topology>
    </subcellularLocation>
</comment>
<dbReference type="RefSeq" id="WP_068151875.1">
    <property type="nucleotide sequence ID" value="NZ_JBHSCR010000005.1"/>
</dbReference>
<keyword evidence="5" id="KW-0653">Protein transport</keyword>
<dbReference type="NCBIfam" id="TIGR01352">
    <property type="entry name" value="tonB_Cterm"/>
    <property type="match status" value="1"/>
</dbReference>
<dbReference type="InterPro" id="IPR006260">
    <property type="entry name" value="TonB/TolA_C"/>
</dbReference>
<dbReference type="EMBL" id="JBHSCR010000005">
    <property type="protein sequence ID" value="MFC4347999.1"/>
    <property type="molecule type" value="Genomic_DNA"/>
</dbReference>
<evidence type="ECO:0000259" key="7">
    <source>
        <dbReference type="PROSITE" id="PS52015"/>
    </source>
</evidence>
<gene>
    <name evidence="8" type="ORF">ACFO5Q_09100</name>
</gene>
<dbReference type="Gene3D" id="3.30.2420.10">
    <property type="entry name" value="TonB"/>
    <property type="match status" value="1"/>
</dbReference>
<protein>
    <recommendedName>
        <fullName evidence="5">Protein TonB</fullName>
    </recommendedName>
</protein>
<accession>A0ABV8UAW9</accession>
<feature type="domain" description="TonB C-terminal" evidence="7">
    <location>
        <begin position="30"/>
        <end position="125"/>
    </location>
</feature>
<dbReference type="InterPro" id="IPR037682">
    <property type="entry name" value="TonB_C"/>
</dbReference>
<evidence type="ECO:0000313" key="8">
    <source>
        <dbReference type="EMBL" id="MFC4347999.1"/>
    </source>
</evidence>
<evidence type="ECO:0000313" key="9">
    <source>
        <dbReference type="Proteomes" id="UP001595776"/>
    </source>
</evidence>
<sequence>MRTTTKAALGLLIAAAMGAPTPAAFAEGDEHDGHWLTSRCKGARLAFAVKQKQLQGYVKVKYDIQPNGRVTNIRVVESDPPGVMDRSVSNAIRGWRYFAYFKDGVESGRKDVELTFTFGGSPEEQEATCTHVPWPQATTAEAK</sequence>